<keyword evidence="3" id="KW-1185">Reference proteome</keyword>
<feature type="region of interest" description="Disordered" evidence="1">
    <location>
        <begin position="1"/>
        <end position="59"/>
    </location>
</feature>
<evidence type="ECO:0000313" key="3">
    <source>
        <dbReference type="Proteomes" id="UP000324222"/>
    </source>
</evidence>
<dbReference type="Proteomes" id="UP000324222">
    <property type="component" value="Unassembled WGS sequence"/>
</dbReference>
<protein>
    <submittedName>
        <fullName evidence="2">Uncharacterized protein</fullName>
    </submittedName>
</protein>
<dbReference type="AlphaFoldDB" id="A0A5B7GG71"/>
<feature type="compositionally biased region" description="Low complexity" evidence="1">
    <location>
        <begin position="17"/>
        <end position="26"/>
    </location>
</feature>
<evidence type="ECO:0000256" key="1">
    <source>
        <dbReference type="SAM" id="MobiDB-lite"/>
    </source>
</evidence>
<organism evidence="2 3">
    <name type="scientific">Portunus trituberculatus</name>
    <name type="common">Swimming crab</name>
    <name type="synonym">Neptunus trituberculatus</name>
    <dbReference type="NCBI Taxonomy" id="210409"/>
    <lineage>
        <taxon>Eukaryota</taxon>
        <taxon>Metazoa</taxon>
        <taxon>Ecdysozoa</taxon>
        <taxon>Arthropoda</taxon>
        <taxon>Crustacea</taxon>
        <taxon>Multicrustacea</taxon>
        <taxon>Malacostraca</taxon>
        <taxon>Eumalacostraca</taxon>
        <taxon>Eucarida</taxon>
        <taxon>Decapoda</taxon>
        <taxon>Pleocyemata</taxon>
        <taxon>Brachyura</taxon>
        <taxon>Eubrachyura</taxon>
        <taxon>Portunoidea</taxon>
        <taxon>Portunidae</taxon>
        <taxon>Portuninae</taxon>
        <taxon>Portunus</taxon>
    </lineage>
</organism>
<feature type="region of interest" description="Disordered" evidence="1">
    <location>
        <begin position="106"/>
        <end position="127"/>
    </location>
</feature>
<dbReference type="EMBL" id="VSRR010013909">
    <property type="protein sequence ID" value="MPC56395.1"/>
    <property type="molecule type" value="Genomic_DNA"/>
</dbReference>
<reference evidence="2 3" key="1">
    <citation type="submission" date="2019-05" db="EMBL/GenBank/DDBJ databases">
        <title>Another draft genome of Portunus trituberculatus and its Hox gene families provides insights of decapod evolution.</title>
        <authorList>
            <person name="Jeong J.-H."/>
            <person name="Song I."/>
            <person name="Kim S."/>
            <person name="Choi T."/>
            <person name="Kim D."/>
            <person name="Ryu S."/>
            <person name="Kim W."/>
        </authorList>
    </citation>
    <scope>NUCLEOTIDE SEQUENCE [LARGE SCALE GENOMIC DNA]</scope>
    <source>
        <tissue evidence="2">Muscle</tissue>
    </source>
</reference>
<comment type="caution">
    <text evidence="2">The sequence shown here is derived from an EMBL/GenBank/DDBJ whole genome shotgun (WGS) entry which is preliminary data.</text>
</comment>
<gene>
    <name evidence="2" type="ORF">E2C01_050355</name>
</gene>
<sequence>MQEPESAPLPPPPPSPTLCQLLLRPSLSPPPNSRVVHPSPARGCLHHLQDSPSLPQQGAKDASRLCNESRACCECLPGGRPGGVCGEVWRGTTDVVVVMVAARQSSVASATHPRGPSLPRDLSPPPPWSPQDIISPPFIICSFSKLLHPCSAVGAWWYSLLIAGHWNEQHRLRVEVFRLSGLNEQETVPGRPVEAPTRSGEPDPASIKWYLLCSRGAAPHAAFALFLLRRPPRQHSAGRQAFASPVLRH</sequence>
<proteinExistence type="predicted"/>
<name>A0A5B7GG71_PORTR</name>
<accession>A0A5B7GG71</accession>
<feature type="compositionally biased region" description="Pro residues" evidence="1">
    <location>
        <begin position="7"/>
        <end position="16"/>
    </location>
</feature>
<evidence type="ECO:0000313" key="2">
    <source>
        <dbReference type="EMBL" id="MPC56395.1"/>
    </source>
</evidence>